<dbReference type="AlphaFoldDB" id="A0A561Q2X5"/>
<organism evidence="1 2">
    <name type="scientific">Chitinophaga polysaccharea</name>
    <dbReference type="NCBI Taxonomy" id="1293035"/>
    <lineage>
        <taxon>Bacteria</taxon>
        <taxon>Pseudomonadati</taxon>
        <taxon>Bacteroidota</taxon>
        <taxon>Chitinophagia</taxon>
        <taxon>Chitinophagales</taxon>
        <taxon>Chitinophagaceae</taxon>
        <taxon>Chitinophaga</taxon>
    </lineage>
</organism>
<evidence type="ECO:0000313" key="2">
    <source>
        <dbReference type="Proteomes" id="UP000320811"/>
    </source>
</evidence>
<keyword evidence="2" id="KW-1185">Reference proteome</keyword>
<sequence length="121" mass="13867">MNCKAKTTLSPGNNNMAYQLQNDMTIFEDFLNTYCDKTFSTVARLTGTCDVSVITNVTADIFAELWSKREKTVSKDNSCLLFKTILRHALLFLRRQKNEDRIELLMSILLCKEPFSVLEST</sequence>
<dbReference type="EMBL" id="VIWO01000001">
    <property type="protein sequence ID" value="TWF44679.1"/>
    <property type="molecule type" value="Genomic_DNA"/>
</dbReference>
<reference evidence="1 2" key="1">
    <citation type="submission" date="2019-06" db="EMBL/GenBank/DDBJ databases">
        <title>Sorghum-associated microbial communities from plants grown in Nebraska, USA.</title>
        <authorList>
            <person name="Schachtman D."/>
        </authorList>
    </citation>
    <scope>NUCLEOTIDE SEQUENCE [LARGE SCALE GENOMIC DNA]</scope>
    <source>
        <strain evidence="1 2">1209</strain>
    </source>
</reference>
<dbReference type="Proteomes" id="UP000320811">
    <property type="component" value="Unassembled WGS sequence"/>
</dbReference>
<dbReference type="RefSeq" id="WP_145661973.1">
    <property type="nucleotide sequence ID" value="NZ_VIWO01000001.1"/>
</dbReference>
<comment type="caution">
    <text evidence="1">The sequence shown here is derived from an EMBL/GenBank/DDBJ whole genome shotgun (WGS) entry which is preliminary data.</text>
</comment>
<proteinExistence type="predicted"/>
<accession>A0A561Q2X5</accession>
<name>A0A561Q2X5_9BACT</name>
<gene>
    <name evidence="1" type="ORF">FHW36_101600</name>
</gene>
<dbReference type="OrthoDB" id="799938at2"/>
<evidence type="ECO:0000313" key="1">
    <source>
        <dbReference type="EMBL" id="TWF44679.1"/>
    </source>
</evidence>
<protein>
    <submittedName>
        <fullName evidence="1">Uncharacterized protein</fullName>
    </submittedName>
</protein>